<proteinExistence type="predicted"/>
<gene>
    <name evidence="1" type="ORF">ATC1_13587</name>
</gene>
<dbReference type="Proteomes" id="UP000053370">
    <property type="component" value="Unassembled WGS sequence"/>
</dbReference>
<dbReference type="STRING" id="1678840.ATC1_13587"/>
<dbReference type="EMBL" id="DF968181">
    <property type="protein sequence ID" value="GAP40610.1"/>
    <property type="molecule type" value="Genomic_DNA"/>
</dbReference>
<name>A0A0S7BRY2_9CHLR</name>
<accession>A0A0S7BRY2</accession>
<protein>
    <submittedName>
        <fullName evidence="1">Uncharacterized protein</fullName>
    </submittedName>
</protein>
<keyword evidence="2" id="KW-1185">Reference proteome</keyword>
<reference evidence="1" key="1">
    <citation type="journal article" date="2015" name="Genome Announc.">
        <title>Draft Genome Sequence of Anaerolineae Strain TC1, a Novel Isolate from a Methanogenic Wastewater Treatment System.</title>
        <authorList>
            <person name="Matsuura N."/>
            <person name="Tourlousse D.M."/>
            <person name="Sun L."/>
            <person name="Toyonaga M."/>
            <person name="Kuroda K."/>
            <person name="Ohashi A."/>
            <person name="Cruz R."/>
            <person name="Yamaguchi T."/>
            <person name="Sekiguchi Y."/>
        </authorList>
    </citation>
    <scope>NUCLEOTIDE SEQUENCE [LARGE SCALE GENOMIC DNA]</scope>
    <source>
        <strain evidence="1">TC1</strain>
    </source>
</reference>
<organism evidence="1">
    <name type="scientific">Flexilinea flocculi</name>
    <dbReference type="NCBI Taxonomy" id="1678840"/>
    <lineage>
        <taxon>Bacteria</taxon>
        <taxon>Bacillati</taxon>
        <taxon>Chloroflexota</taxon>
        <taxon>Anaerolineae</taxon>
        <taxon>Anaerolineales</taxon>
        <taxon>Anaerolineaceae</taxon>
        <taxon>Flexilinea</taxon>
    </lineage>
</organism>
<sequence>MEQSKKVLTTVKNKISNSKRISKFLIGTQWDREQLFDGWKIFKMVALFL</sequence>
<dbReference type="AlphaFoldDB" id="A0A0S7BRY2"/>
<evidence type="ECO:0000313" key="2">
    <source>
        <dbReference type="Proteomes" id="UP000053370"/>
    </source>
</evidence>
<evidence type="ECO:0000313" key="1">
    <source>
        <dbReference type="EMBL" id="GAP40610.1"/>
    </source>
</evidence>